<dbReference type="InterPro" id="IPR011990">
    <property type="entry name" value="TPR-like_helical_dom_sf"/>
</dbReference>
<protein>
    <submittedName>
        <fullName evidence="2">SusD/RagB family nutrient-binding outer membrane lipoprotein</fullName>
    </submittedName>
</protein>
<evidence type="ECO:0000256" key="1">
    <source>
        <dbReference type="SAM" id="SignalP"/>
    </source>
</evidence>
<dbReference type="InterPro" id="IPR024302">
    <property type="entry name" value="SusD-like"/>
</dbReference>
<feature type="signal peptide" evidence="1">
    <location>
        <begin position="1"/>
        <end position="18"/>
    </location>
</feature>
<dbReference type="RefSeq" id="WP_128500827.1">
    <property type="nucleotide sequence ID" value="NZ_CP035107.1"/>
</dbReference>
<evidence type="ECO:0000313" key="3">
    <source>
        <dbReference type="Proteomes" id="UP000287701"/>
    </source>
</evidence>
<organism evidence="2 3">
    <name type="scientific">Ornithobacterium rhinotracheale</name>
    <dbReference type="NCBI Taxonomy" id="28251"/>
    <lineage>
        <taxon>Bacteria</taxon>
        <taxon>Pseudomonadati</taxon>
        <taxon>Bacteroidota</taxon>
        <taxon>Flavobacteriia</taxon>
        <taxon>Flavobacteriales</taxon>
        <taxon>Weeksellaceae</taxon>
        <taxon>Ornithobacterium</taxon>
    </lineage>
</organism>
<dbReference type="SUPFAM" id="SSF48452">
    <property type="entry name" value="TPR-like"/>
    <property type="match status" value="1"/>
</dbReference>
<name>A0A3R5UWN5_ORNRH</name>
<dbReference type="OrthoDB" id="725917at2"/>
<evidence type="ECO:0000313" key="2">
    <source>
        <dbReference type="EMBL" id="QAR30331.1"/>
    </source>
</evidence>
<dbReference type="CDD" id="cd08977">
    <property type="entry name" value="SusD"/>
    <property type="match status" value="1"/>
</dbReference>
<gene>
    <name evidence="2" type="ORF">EQP59_02635</name>
</gene>
<dbReference type="PROSITE" id="PS51257">
    <property type="entry name" value="PROKAR_LIPOPROTEIN"/>
    <property type="match status" value="1"/>
</dbReference>
<reference evidence="2 3" key="1">
    <citation type="submission" date="2019-01" db="EMBL/GenBank/DDBJ databases">
        <title>Whole Genome of Ornithobacterium rhinotracheale FARPER-174b.</title>
        <authorList>
            <person name="Tataje-Lavanda L.A."/>
            <person name="Montalvan A."/>
            <person name="Montesinos R."/>
            <person name="Zimic M."/>
            <person name="Fernandez-Sanchez M."/>
            <person name="Fernandez-Diaz M."/>
        </authorList>
    </citation>
    <scope>NUCLEOTIDE SEQUENCE [LARGE SCALE GENOMIC DNA]</scope>
    <source>
        <strain evidence="2 3">FARPER-174b</strain>
    </source>
</reference>
<keyword evidence="1" id="KW-0732">Signal</keyword>
<dbReference type="AlphaFoldDB" id="A0A3R5UWN5"/>
<feature type="chain" id="PRO_5018555557" evidence="1">
    <location>
        <begin position="19"/>
        <end position="541"/>
    </location>
</feature>
<dbReference type="Proteomes" id="UP000287701">
    <property type="component" value="Chromosome"/>
</dbReference>
<keyword evidence="2" id="KW-0449">Lipoprotein</keyword>
<dbReference type="Pfam" id="PF12741">
    <property type="entry name" value="SusD-like"/>
    <property type="match status" value="1"/>
</dbReference>
<sequence>MKRNIIVLAILAFFSACTDFQDINTDVYGVTDEEYKQGGLAYGAPFMKMQQLVIPIGSPDKTTGPGNDLQNTDLISSGNYIGYFGNNNNWGFNTEANWNFNEGRMGYAQKNFYSNLFREWQEINVLAKDSKDPYDQQVFALANIVKIAGWLRATDVFGPIVYSNAGKGDIAPKLDSQEEVYKHMLADLSKSVETLKDVQNKLLKDYDVIYDGDAKKWVKFANSLMLRMAVRSHFKDHALAQEYIDKALNPANGGVITSPDEEAKIGSSAKLPLLNSMIASVEEYGETRMGTTIWSYLVGYNDPRLEVYFTPARGEYNGIAPENKLPKTDYAITAAAKPKVQANSPLYWYRASETYFLKAEAALYGLISEDAQTLYEQGVKTSFQENNISSGVEIYLTSNSRPKNLTTRGYKFGTWSDPYSFNLAAGNTSPNWRDIWDNVDETEQHLQKILTQKYLALYPNAVEAWTEYRRTGYPYIMRPFDQSAPGRIGCNNCYAPERFSYAPTEYTSNPSMREVPALLGGDDQGSTKLWWVRNNRPKQQN</sequence>
<proteinExistence type="predicted"/>
<accession>A0A3R5UWN5</accession>
<dbReference type="Gene3D" id="1.25.40.390">
    <property type="match status" value="1"/>
</dbReference>
<dbReference type="EMBL" id="CP035107">
    <property type="protein sequence ID" value="QAR30331.1"/>
    <property type="molecule type" value="Genomic_DNA"/>
</dbReference>